<feature type="transmembrane region" description="Helical" evidence="1">
    <location>
        <begin position="41"/>
        <end position="59"/>
    </location>
</feature>
<protein>
    <recommendedName>
        <fullName evidence="4">DUF5668 domain-containing protein</fullName>
    </recommendedName>
</protein>
<dbReference type="EMBL" id="LGCM01000009">
    <property type="protein sequence ID" value="KPL90788.1"/>
    <property type="molecule type" value="Genomic_DNA"/>
</dbReference>
<dbReference type="Proteomes" id="UP000050501">
    <property type="component" value="Unassembled WGS sequence"/>
</dbReference>
<organism evidence="2 3">
    <name type="scientific">Levilinea saccharolytica</name>
    <dbReference type="NCBI Taxonomy" id="229921"/>
    <lineage>
        <taxon>Bacteria</taxon>
        <taxon>Bacillati</taxon>
        <taxon>Chloroflexota</taxon>
        <taxon>Anaerolineae</taxon>
        <taxon>Anaerolineales</taxon>
        <taxon>Anaerolineaceae</taxon>
        <taxon>Levilinea</taxon>
    </lineage>
</organism>
<dbReference type="OrthoDB" id="166436at2"/>
<evidence type="ECO:0000313" key="3">
    <source>
        <dbReference type="Proteomes" id="UP000050501"/>
    </source>
</evidence>
<keyword evidence="1" id="KW-1133">Transmembrane helix</keyword>
<accession>A0A0P6Y0D5</accession>
<comment type="caution">
    <text evidence="2">The sequence shown here is derived from an EMBL/GenBank/DDBJ whole genome shotgun (WGS) entry which is preliminary data.</text>
</comment>
<evidence type="ECO:0000313" key="2">
    <source>
        <dbReference type="EMBL" id="KPL90788.1"/>
    </source>
</evidence>
<keyword evidence="1" id="KW-0472">Membrane</keyword>
<feature type="transmembrane region" description="Helical" evidence="1">
    <location>
        <begin position="125"/>
        <end position="144"/>
    </location>
</feature>
<dbReference type="AlphaFoldDB" id="A0A0P6Y0D5"/>
<feature type="transmembrane region" description="Helical" evidence="1">
    <location>
        <begin position="12"/>
        <end position="29"/>
    </location>
</feature>
<feature type="transmembrane region" description="Helical" evidence="1">
    <location>
        <begin position="66"/>
        <end position="82"/>
    </location>
</feature>
<dbReference type="RefSeq" id="WP_062417552.1">
    <property type="nucleotide sequence ID" value="NZ_DF967974.1"/>
</dbReference>
<gene>
    <name evidence="2" type="ORF">ADN01_02185</name>
</gene>
<proteinExistence type="predicted"/>
<feature type="transmembrane region" description="Helical" evidence="1">
    <location>
        <begin position="94"/>
        <end position="113"/>
    </location>
</feature>
<name>A0A0P6Y0D5_9CHLR</name>
<sequence length="172" mass="18642">MASKERQGNLSGGLLLVLLGVFFLLWQLSPAWFTRIFGERFPWPVFVIGLGGVFLLAALLGRSGGLAIPGTILAGIGGILYYQNVTGDWGSWAYIWSLIPGFVGLGMVISSFLNGGERGARRVGAFMFVISVLAFVVIWSLFTANLNFNLVWPAVMILAGMALLVRSLMRGR</sequence>
<keyword evidence="3" id="KW-1185">Reference proteome</keyword>
<evidence type="ECO:0000256" key="1">
    <source>
        <dbReference type="SAM" id="Phobius"/>
    </source>
</evidence>
<feature type="transmembrane region" description="Helical" evidence="1">
    <location>
        <begin position="150"/>
        <end position="169"/>
    </location>
</feature>
<keyword evidence="1" id="KW-0812">Transmembrane</keyword>
<reference evidence="2 3" key="1">
    <citation type="submission" date="2015-07" db="EMBL/GenBank/DDBJ databases">
        <title>Genome sequence of Levilinea saccharolytica DSM 16555.</title>
        <authorList>
            <person name="Hemp J."/>
            <person name="Ward L.M."/>
            <person name="Pace L.A."/>
            <person name="Fischer W.W."/>
        </authorList>
    </citation>
    <scope>NUCLEOTIDE SEQUENCE [LARGE SCALE GENOMIC DNA]</scope>
    <source>
        <strain evidence="2 3">KIBI-1</strain>
    </source>
</reference>
<evidence type="ECO:0008006" key="4">
    <source>
        <dbReference type="Google" id="ProtNLM"/>
    </source>
</evidence>